<protein>
    <submittedName>
        <fullName evidence="5">Uncharacterized protein</fullName>
    </submittedName>
</protein>
<dbReference type="PANTHER" id="PTHR24173:SF74">
    <property type="entry name" value="ANKYRIN REPEAT DOMAIN-CONTAINING PROTEIN 16"/>
    <property type="match status" value="1"/>
</dbReference>
<keyword evidence="4" id="KW-0472">Membrane</keyword>
<feature type="repeat" description="ANK" evidence="3">
    <location>
        <begin position="3"/>
        <end position="35"/>
    </location>
</feature>
<dbReference type="InParanoid" id="A7SC57"/>
<reference evidence="5 6" key="1">
    <citation type="journal article" date="2007" name="Science">
        <title>Sea anemone genome reveals ancestral eumetazoan gene repertoire and genomic organization.</title>
        <authorList>
            <person name="Putnam N.H."/>
            <person name="Srivastava M."/>
            <person name="Hellsten U."/>
            <person name="Dirks B."/>
            <person name="Chapman J."/>
            <person name="Salamov A."/>
            <person name="Terry A."/>
            <person name="Shapiro H."/>
            <person name="Lindquist E."/>
            <person name="Kapitonov V.V."/>
            <person name="Jurka J."/>
            <person name="Genikhovich G."/>
            <person name="Grigoriev I.V."/>
            <person name="Lucas S.M."/>
            <person name="Steele R.E."/>
            <person name="Finnerty J.R."/>
            <person name="Technau U."/>
            <person name="Martindale M.Q."/>
            <person name="Rokhsar D.S."/>
        </authorList>
    </citation>
    <scope>NUCLEOTIDE SEQUENCE [LARGE SCALE GENOMIC DNA]</scope>
    <source>
        <strain evidence="6">CH2 X CH6</strain>
    </source>
</reference>
<dbReference type="Pfam" id="PF00023">
    <property type="entry name" value="Ank"/>
    <property type="match status" value="2"/>
</dbReference>
<evidence type="ECO:0000313" key="5">
    <source>
        <dbReference type="EMBL" id="EDO38702.1"/>
    </source>
</evidence>
<feature type="repeat" description="ANK" evidence="3">
    <location>
        <begin position="382"/>
        <end position="414"/>
    </location>
</feature>
<dbReference type="InterPro" id="IPR002110">
    <property type="entry name" value="Ankyrin_rpt"/>
</dbReference>
<feature type="non-terminal residue" evidence="5">
    <location>
        <position position="478"/>
    </location>
</feature>
<dbReference type="InterPro" id="IPR036770">
    <property type="entry name" value="Ankyrin_rpt-contain_sf"/>
</dbReference>
<feature type="repeat" description="ANK" evidence="3">
    <location>
        <begin position="79"/>
        <end position="111"/>
    </location>
</feature>
<evidence type="ECO:0000256" key="3">
    <source>
        <dbReference type="PROSITE-ProRule" id="PRU00023"/>
    </source>
</evidence>
<feature type="transmembrane region" description="Helical" evidence="4">
    <location>
        <begin position="152"/>
        <end position="171"/>
    </location>
</feature>
<proteinExistence type="predicted"/>
<dbReference type="Gene3D" id="1.25.40.20">
    <property type="entry name" value="Ankyrin repeat-containing domain"/>
    <property type="match status" value="4"/>
</dbReference>
<dbReference type="PRINTS" id="PR01415">
    <property type="entry name" value="ANKYRIN"/>
</dbReference>
<dbReference type="AlphaFoldDB" id="A7SC57"/>
<accession>A7SC57</accession>
<keyword evidence="4" id="KW-0812">Transmembrane</keyword>
<dbReference type="Pfam" id="PF13637">
    <property type="entry name" value="Ank_4"/>
    <property type="match status" value="2"/>
</dbReference>
<feature type="repeat" description="ANK" evidence="3">
    <location>
        <begin position="179"/>
        <end position="211"/>
    </location>
</feature>
<dbReference type="HOGENOM" id="CLU_496402_0_0_1"/>
<evidence type="ECO:0000256" key="2">
    <source>
        <dbReference type="ARBA" id="ARBA00023043"/>
    </source>
</evidence>
<dbReference type="PROSITE" id="PS50297">
    <property type="entry name" value="ANK_REP_REGION"/>
    <property type="match status" value="5"/>
</dbReference>
<evidence type="ECO:0000256" key="1">
    <source>
        <dbReference type="ARBA" id="ARBA00022737"/>
    </source>
</evidence>
<dbReference type="Proteomes" id="UP000001593">
    <property type="component" value="Unassembled WGS sequence"/>
</dbReference>
<dbReference type="OMA" id="IHACMRG"/>
<dbReference type="PROSITE" id="PS50088">
    <property type="entry name" value="ANK_REPEAT"/>
    <property type="match status" value="6"/>
</dbReference>
<dbReference type="SMART" id="SM00248">
    <property type="entry name" value="ANK"/>
    <property type="match status" value="10"/>
</dbReference>
<gene>
    <name evidence="5" type="ORF">NEMVEDRAFT_v1g112951</name>
</gene>
<dbReference type="STRING" id="45351.A7SC57"/>
<keyword evidence="4" id="KW-1133">Transmembrane helix</keyword>
<feature type="repeat" description="ANK" evidence="3">
    <location>
        <begin position="349"/>
        <end position="381"/>
    </location>
</feature>
<evidence type="ECO:0000256" key="4">
    <source>
        <dbReference type="SAM" id="Phobius"/>
    </source>
</evidence>
<dbReference type="SUPFAM" id="SSF48403">
    <property type="entry name" value="Ankyrin repeat"/>
    <property type="match status" value="2"/>
</dbReference>
<dbReference type="PhylomeDB" id="A7SC57"/>
<keyword evidence="6" id="KW-1185">Reference proteome</keyword>
<keyword evidence="1" id="KW-0677">Repeat</keyword>
<sequence length="478" mass="52531">DKTQMTPLHVACSHGCIPVAKCLVEAGADLRSLDEEQMTPLHFACMEGNLGVAKLLFVAAELRGGWSTVSKMVTDQDREEQTALHLAVEGGHGDLAKLCLEKGANVNAVKESKNKTFHKTIVVARECIFVMIKVSKLKYLSFCKSEKIKREILLYFFDVVIIICYIIRFRACIECRDKDKDTPLMIAAEKNHVDTVRTLLQHGADIAAKDINDRNSVFRAAAEGCMETLEAALEHQKPVWTICDDVCLNGLVGGSNKLILVLRISSQLLLDNGACIDSKNDEDITPIHYAAKFGRVRTVCALLKRDPAIINDEDGASNTPLHLAALHGHAAVVKELLYRGGAIDARNATLWTPLDCAAARGMVEVANILLDEDAPVDPTDKAKTTPLHLASREGHVEMVKLLLSRKANITLTDSAGRNCLDIAIESSHKEVAVAIIDHVDWKQAMRNRCKLGNAITSPMRKLIKKLPGQKLYLLQDVP</sequence>
<dbReference type="PANTHER" id="PTHR24173">
    <property type="entry name" value="ANKYRIN REPEAT CONTAINING"/>
    <property type="match status" value="1"/>
</dbReference>
<name>A7SC57_NEMVE</name>
<keyword evidence="2 3" id="KW-0040">ANK repeat</keyword>
<dbReference type="Pfam" id="PF12796">
    <property type="entry name" value="Ank_2"/>
    <property type="match status" value="2"/>
</dbReference>
<organism evidence="5 6">
    <name type="scientific">Nematostella vectensis</name>
    <name type="common">Starlet sea anemone</name>
    <dbReference type="NCBI Taxonomy" id="45351"/>
    <lineage>
        <taxon>Eukaryota</taxon>
        <taxon>Metazoa</taxon>
        <taxon>Cnidaria</taxon>
        <taxon>Anthozoa</taxon>
        <taxon>Hexacorallia</taxon>
        <taxon>Actiniaria</taxon>
        <taxon>Edwardsiidae</taxon>
        <taxon>Nematostella</taxon>
    </lineage>
</organism>
<dbReference type="EMBL" id="DS469621">
    <property type="protein sequence ID" value="EDO38702.1"/>
    <property type="molecule type" value="Genomic_DNA"/>
</dbReference>
<evidence type="ECO:0000313" key="6">
    <source>
        <dbReference type="Proteomes" id="UP000001593"/>
    </source>
</evidence>
<dbReference type="eggNOG" id="KOG4177">
    <property type="taxonomic scope" value="Eukaryota"/>
</dbReference>
<feature type="repeat" description="ANK" evidence="3">
    <location>
        <begin position="316"/>
        <end position="348"/>
    </location>
</feature>